<keyword evidence="2" id="KW-0238">DNA-binding</keyword>
<dbReference type="EMBL" id="MNPL01022767">
    <property type="protein sequence ID" value="OQR68975.1"/>
    <property type="molecule type" value="Genomic_DNA"/>
</dbReference>
<feature type="domain" description="HTH cro/C1-type" evidence="4">
    <location>
        <begin position="77"/>
        <end position="131"/>
    </location>
</feature>
<accession>A0A1V9X5V9</accession>
<organism evidence="5 6">
    <name type="scientific">Tropilaelaps mercedesae</name>
    <dbReference type="NCBI Taxonomy" id="418985"/>
    <lineage>
        <taxon>Eukaryota</taxon>
        <taxon>Metazoa</taxon>
        <taxon>Ecdysozoa</taxon>
        <taxon>Arthropoda</taxon>
        <taxon>Chelicerata</taxon>
        <taxon>Arachnida</taxon>
        <taxon>Acari</taxon>
        <taxon>Parasitiformes</taxon>
        <taxon>Mesostigmata</taxon>
        <taxon>Gamasina</taxon>
        <taxon>Dermanyssoidea</taxon>
        <taxon>Laelapidae</taxon>
        <taxon>Tropilaelaps</taxon>
    </lineage>
</organism>
<dbReference type="PROSITE" id="PS50943">
    <property type="entry name" value="HTH_CROC1"/>
    <property type="match status" value="1"/>
</dbReference>
<keyword evidence="6" id="KW-1185">Reference proteome</keyword>
<dbReference type="Pfam" id="PF08523">
    <property type="entry name" value="MBF1"/>
    <property type="match status" value="1"/>
</dbReference>
<dbReference type="AlphaFoldDB" id="A0A1V9X5V9"/>
<evidence type="ECO:0000313" key="5">
    <source>
        <dbReference type="EMBL" id="OQR68975.1"/>
    </source>
</evidence>
<keyword evidence="1" id="KW-0805">Transcription regulation</keyword>
<dbReference type="PANTHER" id="PTHR10245:SF15">
    <property type="entry name" value="ENDOTHELIAL DIFFERENTIATION-RELATED FACTOR 1"/>
    <property type="match status" value="1"/>
</dbReference>
<dbReference type="Proteomes" id="UP000192247">
    <property type="component" value="Unassembled WGS sequence"/>
</dbReference>
<dbReference type="FunCoup" id="A0A1V9X5V9">
    <property type="interactions" value="1361"/>
</dbReference>
<dbReference type="Gene3D" id="1.10.260.40">
    <property type="entry name" value="lambda repressor-like DNA-binding domains"/>
    <property type="match status" value="1"/>
</dbReference>
<evidence type="ECO:0000259" key="4">
    <source>
        <dbReference type="PROSITE" id="PS50943"/>
    </source>
</evidence>
<dbReference type="GO" id="GO:0005634">
    <property type="term" value="C:nucleus"/>
    <property type="evidence" value="ECO:0007669"/>
    <property type="project" value="TreeGrafter"/>
</dbReference>
<dbReference type="Pfam" id="PF01381">
    <property type="entry name" value="HTH_3"/>
    <property type="match status" value="1"/>
</dbReference>
<evidence type="ECO:0000256" key="2">
    <source>
        <dbReference type="ARBA" id="ARBA00023125"/>
    </source>
</evidence>
<dbReference type="InterPro" id="IPR013729">
    <property type="entry name" value="MBF1_N"/>
</dbReference>
<protein>
    <submittedName>
        <fullName evidence="5">Endothelial differentiation-related factor 1-like</fullName>
    </submittedName>
</protein>
<dbReference type="CDD" id="cd00093">
    <property type="entry name" value="HTH_XRE"/>
    <property type="match status" value="1"/>
</dbReference>
<dbReference type="FunFam" id="1.10.260.40:FF:000015">
    <property type="entry name" value="Endothelial differentiation-related factor 1"/>
    <property type="match status" value="1"/>
</dbReference>
<reference evidence="5 6" key="1">
    <citation type="journal article" date="2017" name="Gigascience">
        <title>Draft genome of the honey bee ectoparasitic mite, Tropilaelaps mercedesae, is shaped by the parasitic life history.</title>
        <authorList>
            <person name="Dong X."/>
            <person name="Armstrong S.D."/>
            <person name="Xia D."/>
            <person name="Makepeace B.L."/>
            <person name="Darby A.C."/>
            <person name="Kadowaki T."/>
        </authorList>
    </citation>
    <scope>NUCLEOTIDE SEQUENCE [LARGE SCALE GENOMIC DNA]</scope>
    <source>
        <strain evidence="5">Wuxi-XJTLU</strain>
    </source>
</reference>
<dbReference type="InParanoid" id="A0A1V9X5V9"/>
<dbReference type="OrthoDB" id="10253401at2759"/>
<dbReference type="SUPFAM" id="SSF47413">
    <property type="entry name" value="lambda repressor-like DNA-binding domains"/>
    <property type="match status" value="1"/>
</dbReference>
<gene>
    <name evidence="5" type="ORF">BIW11_12551</name>
</gene>
<dbReference type="PANTHER" id="PTHR10245">
    <property type="entry name" value="ENDOTHELIAL DIFFERENTIATION-RELATED FACTOR 1 MULTIPROTEIN BRIDGING FACTOR 1"/>
    <property type="match status" value="1"/>
</dbReference>
<sequence length="143" mass="15797">MDTEVLVLRKKPVKSSQIRSAQAINQAQRAGAEIETTKKFNAGSNKHPTTTLNAAKLDREEDILKHKTVDLDTGKLIAQCRQTKGMTQRDLATKICEKPQVVNDYEAGRAIPNQQILTKLERALGVKLRGKDKGQPLGGPKKQ</sequence>
<evidence type="ECO:0000256" key="1">
    <source>
        <dbReference type="ARBA" id="ARBA00023015"/>
    </source>
</evidence>
<dbReference type="SMART" id="SM00530">
    <property type="entry name" value="HTH_XRE"/>
    <property type="match status" value="1"/>
</dbReference>
<dbReference type="InterPro" id="IPR010982">
    <property type="entry name" value="Lambda_DNA-bd_dom_sf"/>
</dbReference>
<dbReference type="STRING" id="418985.A0A1V9X5V9"/>
<proteinExistence type="predicted"/>
<comment type="caution">
    <text evidence="5">The sequence shown here is derived from an EMBL/GenBank/DDBJ whole genome shotgun (WGS) entry which is preliminary data.</text>
</comment>
<name>A0A1V9X5V9_9ACAR</name>
<dbReference type="GO" id="GO:0003677">
    <property type="term" value="F:DNA binding"/>
    <property type="evidence" value="ECO:0007669"/>
    <property type="project" value="UniProtKB-KW"/>
</dbReference>
<evidence type="ECO:0000256" key="3">
    <source>
        <dbReference type="ARBA" id="ARBA00023163"/>
    </source>
</evidence>
<keyword evidence="3" id="KW-0804">Transcription</keyword>
<dbReference type="InterPro" id="IPR001387">
    <property type="entry name" value="Cro/C1-type_HTH"/>
</dbReference>
<evidence type="ECO:0000313" key="6">
    <source>
        <dbReference type="Proteomes" id="UP000192247"/>
    </source>
</evidence>